<keyword evidence="4" id="KW-0539">Nucleus</keyword>
<dbReference type="GO" id="GO:0003677">
    <property type="term" value="F:DNA binding"/>
    <property type="evidence" value="ECO:0007669"/>
    <property type="project" value="UniProtKB-KW"/>
</dbReference>
<organism evidence="7 8">
    <name type="scientific">Polarella glacialis</name>
    <name type="common">Dinoflagellate</name>
    <dbReference type="NCBI Taxonomy" id="89957"/>
    <lineage>
        <taxon>Eukaryota</taxon>
        <taxon>Sar</taxon>
        <taxon>Alveolata</taxon>
        <taxon>Dinophyceae</taxon>
        <taxon>Suessiales</taxon>
        <taxon>Suessiaceae</taxon>
        <taxon>Polarella</taxon>
    </lineage>
</organism>
<evidence type="ECO:0000256" key="3">
    <source>
        <dbReference type="ARBA" id="ARBA00023125"/>
    </source>
</evidence>
<sequence>MPQQDGSASRGRASSSKSGELKRRRRDESTESRGSPAGLPVKPRSKKTAKQSVAAIQSVIGQIDQEHPLAVATDPKPEEFEPEDLRPRRSEARRNRSRRLARNIREADSEPADPGKLEETNQGKTLEPEGKAKAAAKPADDDDNLYGPYDDEPAPEAKANANPAAAAKPAYLDDYSDDAPAPKARAKAKAGKTSRVKKAKGQSKKNQSADSGGSAGAAVTESEVSQPAKSKGTKKKATAKTGSTAVAARKGEEPIRLGALEALVAEQSFFICLRRSYPDCFLPDWSAVPAIDDKAFQHSHVVGFGGVAGPAVDRAQVLARAMAADRAGANRAVPVKKKLGTTSAVQVKLELLEAVPPCYGTLVQVKQEVCDEAEASSADPNVDRAGGEEQQHPESQSREEFGLADVQEELGETEELRRLDFTHKLEDSTKAFTEKRKAVIRARLAERQPMEMFKKLTFHWTDVQIRRQTTRVKMARSSEPKEQYLFRMLKACPAMTRKIKESHVYVFVADPGNLRYPTVLVRCPLEEELRFGWLEEHVREHWKVPAHQPGSMVVWTEAFGRIDRETKLDEFPLWNGDTVFLVGEAEFAHDDAVKEELGELLLFESNWKGGSDQRDKFYTHWKRLQLAILGEHNGLPNRLMRLQLLDKMHDLFLQKTTKSYRAFVPAILNSLGRYSEADKLELFKSCGVRPRKYDMFWNLLAASDVEAALRRSVKYPLRGDAAREAKFKAAIKKIDQQKVKAETSDAAQARVKEKQEDEEQGGEQEMRACAVHSRRRSLGPHVQPAFETHLQLRHIERLDKMRQRPYANVSVPGSSTAEGDQKKRLRPGMLALTEIKHYQSSTTLLIGRIPFQRVVKDITDEASEVLLEKIVMRKTAASGSQGEDEFRGYRIQSQALLALQEAAEMFIVGLFEDTNLCAIHGKRVTVQVRDMLMARRLRGHL</sequence>
<dbReference type="GO" id="GO:0030527">
    <property type="term" value="F:structural constituent of chromatin"/>
    <property type="evidence" value="ECO:0007669"/>
    <property type="project" value="InterPro"/>
</dbReference>
<feature type="compositionally biased region" description="Low complexity" evidence="5">
    <location>
        <begin position="208"/>
        <end position="218"/>
    </location>
</feature>
<name>A0A813KYE7_POLGL</name>
<comment type="caution">
    <text evidence="7">The sequence shown here is derived from an EMBL/GenBank/DDBJ whole genome shotgun (WGS) entry which is preliminary data.</text>
</comment>
<dbReference type="CDD" id="cd22911">
    <property type="entry name" value="HFD_H3"/>
    <property type="match status" value="1"/>
</dbReference>
<dbReference type="GO" id="GO:0005634">
    <property type="term" value="C:nucleus"/>
    <property type="evidence" value="ECO:0007669"/>
    <property type="project" value="UniProtKB-SubCell"/>
</dbReference>
<feature type="region of interest" description="Disordered" evidence="5">
    <location>
        <begin position="743"/>
        <end position="765"/>
    </location>
</feature>
<gene>
    <name evidence="7" type="ORF">PGLA2088_LOCUS38718</name>
</gene>
<proteinExistence type="inferred from homology"/>
<dbReference type="Gene3D" id="1.10.20.10">
    <property type="entry name" value="Histone, subunit A"/>
    <property type="match status" value="1"/>
</dbReference>
<feature type="region of interest" description="Disordered" evidence="5">
    <location>
        <begin position="374"/>
        <end position="401"/>
    </location>
</feature>
<feature type="region of interest" description="Disordered" evidence="5">
    <location>
        <begin position="1"/>
        <end position="248"/>
    </location>
</feature>
<dbReference type="GO" id="GO:0046982">
    <property type="term" value="F:protein heterodimerization activity"/>
    <property type="evidence" value="ECO:0007669"/>
    <property type="project" value="InterPro"/>
</dbReference>
<evidence type="ECO:0000256" key="5">
    <source>
        <dbReference type="SAM" id="MobiDB-lite"/>
    </source>
</evidence>
<feature type="compositionally biased region" description="Basic and acidic residues" evidence="5">
    <location>
        <begin position="75"/>
        <end position="94"/>
    </location>
</feature>
<feature type="compositionally biased region" description="Basic and acidic residues" evidence="5">
    <location>
        <begin position="381"/>
        <end position="401"/>
    </location>
</feature>
<keyword evidence="3" id="KW-0238">DNA-binding</keyword>
<feature type="compositionally biased region" description="Basic and acidic residues" evidence="5">
    <location>
        <begin position="103"/>
        <end position="132"/>
    </location>
</feature>
<feature type="compositionally biased region" description="Low complexity" evidence="5">
    <location>
        <begin position="1"/>
        <end position="18"/>
    </location>
</feature>
<dbReference type="Proteomes" id="UP000626109">
    <property type="component" value="Unassembled WGS sequence"/>
</dbReference>
<dbReference type="InterPro" id="IPR009072">
    <property type="entry name" value="Histone-fold"/>
</dbReference>
<dbReference type="SMART" id="SM00428">
    <property type="entry name" value="H3"/>
    <property type="match status" value="1"/>
</dbReference>
<feature type="compositionally biased region" description="Low complexity" evidence="5">
    <location>
        <begin position="156"/>
        <end position="170"/>
    </location>
</feature>
<protein>
    <recommendedName>
        <fullName evidence="6">Core Histone H2A/H2B/H3 domain-containing protein</fullName>
    </recommendedName>
</protein>
<evidence type="ECO:0000313" key="7">
    <source>
        <dbReference type="EMBL" id="CAE8715714.1"/>
    </source>
</evidence>
<feature type="compositionally biased region" description="Acidic residues" evidence="5">
    <location>
        <begin position="140"/>
        <end position="154"/>
    </location>
</feature>
<dbReference type="EMBL" id="CAJNNW010032847">
    <property type="protein sequence ID" value="CAE8715714.1"/>
    <property type="molecule type" value="Genomic_DNA"/>
</dbReference>
<reference evidence="7" key="1">
    <citation type="submission" date="2021-02" db="EMBL/GenBank/DDBJ databases">
        <authorList>
            <person name="Dougan E. K."/>
            <person name="Rhodes N."/>
            <person name="Thang M."/>
            <person name="Chan C."/>
        </authorList>
    </citation>
    <scope>NUCLEOTIDE SEQUENCE</scope>
</reference>
<evidence type="ECO:0000256" key="4">
    <source>
        <dbReference type="ARBA" id="ARBA00023242"/>
    </source>
</evidence>
<dbReference type="InterPro" id="IPR007125">
    <property type="entry name" value="H2A/H2B/H3"/>
</dbReference>
<dbReference type="GO" id="GO:0000786">
    <property type="term" value="C:nucleosome"/>
    <property type="evidence" value="ECO:0007669"/>
    <property type="project" value="InterPro"/>
</dbReference>
<dbReference type="InterPro" id="IPR000164">
    <property type="entry name" value="Histone_H3/CENP-A"/>
</dbReference>
<dbReference type="AlphaFoldDB" id="A0A813KYE7"/>
<dbReference type="PANTHER" id="PTHR11426">
    <property type="entry name" value="HISTONE H3"/>
    <property type="match status" value="1"/>
</dbReference>
<dbReference type="Pfam" id="PF00125">
    <property type="entry name" value="Histone"/>
    <property type="match status" value="1"/>
</dbReference>
<evidence type="ECO:0000259" key="6">
    <source>
        <dbReference type="Pfam" id="PF00125"/>
    </source>
</evidence>
<feature type="domain" description="Core Histone H2A/H2B/H3" evidence="6">
    <location>
        <begin position="828"/>
        <end position="937"/>
    </location>
</feature>
<feature type="compositionally biased region" description="Basic residues" evidence="5">
    <location>
        <begin position="184"/>
        <end position="203"/>
    </location>
</feature>
<dbReference type="SUPFAM" id="SSF47113">
    <property type="entry name" value="Histone-fold"/>
    <property type="match status" value="1"/>
</dbReference>
<feature type="compositionally biased region" description="Low complexity" evidence="5">
    <location>
        <begin position="239"/>
        <end position="248"/>
    </location>
</feature>
<evidence type="ECO:0000313" key="8">
    <source>
        <dbReference type="Proteomes" id="UP000626109"/>
    </source>
</evidence>
<comment type="subcellular location">
    <subcellularLocation>
        <location evidence="1">Nucleus</location>
    </subcellularLocation>
</comment>
<accession>A0A813KYE7</accession>
<evidence type="ECO:0000256" key="2">
    <source>
        <dbReference type="ARBA" id="ARBA00010343"/>
    </source>
</evidence>
<comment type="similarity">
    <text evidence="2">Belongs to the histone H3 family.</text>
</comment>
<evidence type="ECO:0000256" key="1">
    <source>
        <dbReference type="ARBA" id="ARBA00004123"/>
    </source>
</evidence>